<dbReference type="EMBL" id="BK057806">
    <property type="protein sequence ID" value="DAD55545.1"/>
    <property type="molecule type" value="Genomic_DNA"/>
</dbReference>
<evidence type="ECO:0000313" key="1">
    <source>
        <dbReference type="EMBL" id="DAD55545.1"/>
    </source>
</evidence>
<sequence>MKRVGGRYPARCRKRGGAIGEAEMKPLYDRQLYGTSNASSMKDYASLSVTMADEVYMALTKKAAELSGIHMGDLSSFTWDAWDKAAVVKSGSLNIGDTAPHEFYRYVPWFLAYDVLQIKATNPALNERERIALIKIAELMRTLPPKQDPDRFSRWEEYYRDFKDGVYGGGKETWLYNQRISTPYDPTNPLFHFTPQRSRIEVKGASPSVYGDYDVMRILDVKHQGDANTRYLEGPFVGTGWGGRSRRTVYPSRRRA</sequence>
<accession>A0A8D9PE69</accession>
<reference evidence="1" key="1">
    <citation type="journal article" date="2021" name="Proc. Natl. Acad. Sci. U.S.A.">
        <title>A Catalog of Tens of Thousands of Viruses from Human Metagenomes Reveals Hidden Associations with Chronic Diseases.</title>
        <authorList>
            <person name="Tisza M.J."/>
            <person name="Buck C.B."/>
        </authorList>
    </citation>
    <scope>NUCLEOTIDE SEQUENCE</scope>
    <source>
        <strain evidence="1">Cth614</strain>
    </source>
</reference>
<name>A0A8D9PE69_9VIRU</name>
<organism evidence="1">
    <name type="scientific">Adintovirus sp</name>
    <dbReference type="NCBI Taxonomy" id="2835276"/>
    <lineage>
        <taxon>Viruses</taxon>
        <taxon>Varidnaviria</taxon>
        <taxon>Bamfordvirae</taxon>
        <taxon>Preplasmiviricota</taxon>
        <taxon>Polisuviricotina</taxon>
        <taxon>Polintoviricetes</taxon>
        <taxon>Orthopolintovirales</taxon>
        <taxon>Adintoviridae</taxon>
    </lineage>
</organism>
<protein>
    <submittedName>
        <fullName evidence="1">Uncharacterized protein</fullName>
    </submittedName>
</protein>
<proteinExistence type="predicted"/>